<protein>
    <submittedName>
        <fullName evidence="1">Uncharacterized protein</fullName>
    </submittedName>
</protein>
<evidence type="ECO:0000313" key="1">
    <source>
        <dbReference type="EMBL" id="MBJ6120880.1"/>
    </source>
</evidence>
<dbReference type="RefSeq" id="WP_199035270.1">
    <property type="nucleotide sequence ID" value="NZ_JAELXS010000002.1"/>
</dbReference>
<dbReference type="EMBL" id="JAELXS010000002">
    <property type="protein sequence ID" value="MBJ6120880.1"/>
    <property type="molecule type" value="Genomic_DNA"/>
</dbReference>
<organism evidence="1 2">
    <name type="scientific">Sphingomonas mollis</name>
    <dbReference type="NCBI Taxonomy" id="2795726"/>
    <lineage>
        <taxon>Bacteria</taxon>
        <taxon>Pseudomonadati</taxon>
        <taxon>Pseudomonadota</taxon>
        <taxon>Alphaproteobacteria</taxon>
        <taxon>Sphingomonadales</taxon>
        <taxon>Sphingomonadaceae</taxon>
        <taxon>Sphingomonas</taxon>
    </lineage>
</organism>
<dbReference type="Proteomes" id="UP000640426">
    <property type="component" value="Unassembled WGS sequence"/>
</dbReference>
<proteinExistence type="predicted"/>
<sequence length="88" mass="9870">MRCRNFYVHGTPSSFSYAEHGGVFTFLTGVLEFIFAAADLVEAGWDIRKWRGHGGVLAHPFNRVLYESDQQVALIRRLREGAAPDASE</sequence>
<reference evidence="2" key="1">
    <citation type="submission" date="2020-12" db="EMBL/GenBank/DDBJ databases">
        <title>Hymenobacter sp.</title>
        <authorList>
            <person name="Kim M.K."/>
        </authorList>
    </citation>
    <scope>NUCLEOTIDE SEQUENCE [LARGE SCALE GENOMIC DNA]</scope>
    <source>
        <strain evidence="2">BT553</strain>
    </source>
</reference>
<comment type="caution">
    <text evidence="1">The sequence shown here is derived from an EMBL/GenBank/DDBJ whole genome shotgun (WGS) entry which is preliminary data.</text>
</comment>
<name>A0ABS0XLI0_9SPHN</name>
<keyword evidence="2" id="KW-1185">Reference proteome</keyword>
<evidence type="ECO:0000313" key="2">
    <source>
        <dbReference type="Proteomes" id="UP000640426"/>
    </source>
</evidence>
<gene>
    <name evidence="1" type="ORF">JAO74_03625</name>
</gene>
<accession>A0ABS0XLI0</accession>